<evidence type="ECO:0000256" key="1">
    <source>
        <dbReference type="ARBA" id="ARBA00006484"/>
    </source>
</evidence>
<gene>
    <name evidence="4" type="ORF">TIFTF001_025712</name>
</gene>
<organism evidence="4 5">
    <name type="scientific">Ficus carica</name>
    <name type="common">Common fig</name>
    <dbReference type="NCBI Taxonomy" id="3494"/>
    <lineage>
        <taxon>Eukaryota</taxon>
        <taxon>Viridiplantae</taxon>
        <taxon>Streptophyta</taxon>
        <taxon>Embryophyta</taxon>
        <taxon>Tracheophyta</taxon>
        <taxon>Spermatophyta</taxon>
        <taxon>Magnoliopsida</taxon>
        <taxon>eudicotyledons</taxon>
        <taxon>Gunneridae</taxon>
        <taxon>Pentapetalae</taxon>
        <taxon>rosids</taxon>
        <taxon>fabids</taxon>
        <taxon>Rosales</taxon>
        <taxon>Moraceae</taxon>
        <taxon>Ficeae</taxon>
        <taxon>Ficus</taxon>
    </lineage>
</organism>
<evidence type="ECO:0000256" key="2">
    <source>
        <dbReference type="ARBA" id="ARBA00022857"/>
    </source>
</evidence>
<dbReference type="PANTHER" id="PTHR43391:SF90">
    <property type="entry name" value="11-BETA-HYDROXYSTEROID DEHYDROGENASE-LIKE 4A-RELATED"/>
    <property type="match status" value="1"/>
</dbReference>
<dbReference type="GO" id="GO:0005829">
    <property type="term" value="C:cytosol"/>
    <property type="evidence" value="ECO:0007669"/>
    <property type="project" value="TreeGrafter"/>
</dbReference>
<keyword evidence="3" id="KW-0560">Oxidoreductase</keyword>
<sequence>MCKGNCEQCLLRRLVLKAMKPTWFPVRWGSEERKSLASKAALISFSETLRTELGSAIGITIVTPGVIKTRMIENQDIFESFIPKGSAQGCAKAIVSGACRGDLYVTEPAWFWWLFPAKVTSPEVMEWFNRLLLMTFIEHISAKRKAAKGKISEGKSS</sequence>
<dbReference type="AlphaFoldDB" id="A0AA88DHD0"/>
<dbReference type="InterPro" id="IPR036291">
    <property type="entry name" value="NAD(P)-bd_dom_sf"/>
</dbReference>
<accession>A0AA88DHD0</accession>
<dbReference type="Gene3D" id="3.40.50.720">
    <property type="entry name" value="NAD(P)-binding Rossmann-like Domain"/>
    <property type="match status" value="1"/>
</dbReference>
<keyword evidence="5" id="KW-1185">Reference proteome</keyword>
<comment type="caution">
    <text evidence="4">The sequence shown here is derived from an EMBL/GenBank/DDBJ whole genome shotgun (WGS) entry which is preliminary data.</text>
</comment>
<keyword evidence="2" id="KW-0521">NADP</keyword>
<dbReference type="Proteomes" id="UP001187192">
    <property type="component" value="Unassembled WGS sequence"/>
</dbReference>
<protein>
    <submittedName>
        <fullName evidence="4">Uncharacterized protein</fullName>
    </submittedName>
</protein>
<evidence type="ECO:0000313" key="5">
    <source>
        <dbReference type="Proteomes" id="UP001187192"/>
    </source>
</evidence>
<evidence type="ECO:0000313" key="4">
    <source>
        <dbReference type="EMBL" id="GMN56592.1"/>
    </source>
</evidence>
<dbReference type="PANTHER" id="PTHR43391">
    <property type="entry name" value="RETINOL DEHYDROGENASE-RELATED"/>
    <property type="match status" value="1"/>
</dbReference>
<dbReference type="GO" id="GO:0016491">
    <property type="term" value="F:oxidoreductase activity"/>
    <property type="evidence" value="ECO:0007669"/>
    <property type="project" value="UniProtKB-KW"/>
</dbReference>
<proteinExistence type="inferred from homology"/>
<evidence type="ECO:0000256" key="3">
    <source>
        <dbReference type="ARBA" id="ARBA00023002"/>
    </source>
</evidence>
<dbReference type="SUPFAM" id="SSF51735">
    <property type="entry name" value="NAD(P)-binding Rossmann-fold domains"/>
    <property type="match status" value="1"/>
</dbReference>
<comment type="similarity">
    <text evidence="1">Belongs to the short-chain dehydrogenases/reductases (SDR) family.</text>
</comment>
<dbReference type="EMBL" id="BTGU01000064">
    <property type="protein sequence ID" value="GMN56592.1"/>
    <property type="molecule type" value="Genomic_DNA"/>
</dbReference>
<reference evidence="4" key="1">
    <citation type="submission" date="2023-07" db="EMBL/GenBank/DDBJ databases">
        <title>draft genome sequence of fig (Ficus carica).</title>
        <authorList>
            <person name="Takahashi T."/>
            <person name="Nishimura K."/>
        </authorList>
    </citation>
    <scope>NUCLEOTIDE SEQUENCE</scope>
</reference>
<name>A0AA88DHD0_FICCA</name>